<evidence type="ECO:0000313" key="1">
    <source>
        <dbReference type="EMBL" id="KGT91590.1"/>
    </source>
</evidence>
<protein>
    <submittedName>
        <fullName evidence="1">Uncharacterized protein</fullName>
    </submittedName>
</protein>
<dbReference type="InterPro" id="IPR012349">
    <property type="entry name" value="Split_barrel_FMN-bd"/>
</dbReference>
<dbReference type="STRING" id="371042.NG99_16350"/>
<organism evidence="1 2">
    <name type="scientific">Erwinia typographi</name>
    <dbReference type="NCBI Taxonomy" id="371042"/>
    <lineage>
        <taxon>Bacteria</taxon>
        <taxon>Pseudomonadati</taxon>
        <taxon>Pseudomonadota</taxon>
        <taxon>Gammaproteobacteria</taxon>
        <taxon>Enterobacterales</taxon>
        <taxon>Erwiniaceae</taxon>
        <taxon>Erwinia</taxon>
    </lineage>
</organism>
<dbReference type="PANTHER" id="PTHR42815">
    <property type="entry name" value="FAD-BINDING, PUTATIVE (AFU_ORTHOLOGUE AFUA_6G07600)-RELATED"/>
    <property type="match status" value="1"/>
</dbReference>
<dbReference type="RefSeq" id="WP_034895240.1">
    <property type="nucleotide sequence ID" value="NZ_JRUQ01000045.1"/>
</dbReference>
<keyword evidence="2" id="KW-1185">Reference proteome</keyword>
<proteinExistence type="predicted"/>
<gene>
    <name evidence="1" type="ORF">NG99_16350</name>
</gene>
<dbReference type="EMBL" id="JRUQ01000045">
    <property type="protein sequence ID" value="KGT91590.1"/>
    <property type="molecule type" value="Genomic_DNA"/>
</dbReference>
<dbReference type="OrthoDB" id="9796486at2"/>
<dbReference type="AlphaFoldDB" id="A0A0A3YYB7"/>
<comment type="caution">
    <text evidence="1">The sequence shown here is derived from an EMBL/GenBank/DDBJ whole genome shotgun (WGS) entry which is preliminary data.</text>
</comment>
<name>A0A0A3YYB7_9GAMM</name>
<dbReference type="PANTHER" id="PTHR42815:SF2">
    <property type="entry name" value="FAD-BINDING, PUTATIVE (AFU_ORTHOLOGUE AFUA_6G07600)-RELATED"/>
    <property type="match status" value="1"/>
</dbReference>
<dbReference type="Gene3D" id="2.30.110.10">
    <property type="entry name" value="Electron Transport, Fmn-binding Protein, Chain A"/>
    <property type="match status" value="1"/>
</dbReference>
<reference evidence="1 2" key="1">
    <citation type="submission" date="2014-10" db="EMBL/GenBank/DDBJ databases">
        <title>Genome sequence of Erwinia typographi M043b.</title>
        <authorList>
            <person name="Chan K.-G."/>
            <person name="Tan W.-S."/>
        </authorList>
    </citation>
    <scope>NUCLEOTIDE SEQUENCE [LARGE SCALE GENOMIC DNA]</scope>
    <source>
        <strain evidence="1 2">M043b</strain>
    </source>
</reference>
<dbReference type="eggNOG" id="COG3576">
    <property type="taxonomic scope" value="Bacteria"/>
</dbReference>
<accession>A0A0A3YYB7</accession>
<evidence type="ECO:0000313" key="2">
    <source>
        <dbReference type="Proteomes" id="UP000030351"/>
    </source>
</evidence>
<sequence>MFHPGELLAQQKAGYGEVRAAVYDAMPTQHREFFAGLNTFYLSAVDDAGFPVAMMLQGPPGLLHCVDGNLLEISLAAVSAAPLLPLLQRGVAVGGLGIDFSNRRRNRVNGVVAAVNEESISIRVVESFGNCPQYIQRRDLPAVNPWKAAVEVEPLTGLDADARYLIAATDTFFVASHASRQAGAGGVDISHRGGLPGFIELRQGKLHIPDYRGNRYMNTLGNLLLEPRCALLLLDFHQGAALHIQGRAEIDWQPVEEGLTERYWQVDIDRVTRLRQLFPPAGLKVEFADSSLTAGRQ</sequence>
<dbReference type="Proteomes" id="UP000030351">
    <property type="component" value="Unassembled WGS sequence"/>
</dbReference>